<organism evidence="20">
    <name type="scientific">Panicum hallii</name>
    <dbReference type="NCBI Taxonomy" id="206008"/>
    <lineage>
        <taxon>Eukaryota</taxon>
        <taxon>Viridiplantae</taxon>
        <taxon>Streptophyta</taxon>
        <taxon>Embryophyta</taxon>
        <taxon>Tracheophyta</taxon>
        <taxon>Spermatophyta</taxon>
        <taxon>Magnoliopsida</taxon>
        <taxon>Liliopsida</taxon>
        <taxon>Poales</taxon>
        <taxon>Poaceae</taxon>
        <taxon>PACMAD clade</taxon>
        <taxon>Panicoideae</taxon>
        <taxon>Panicodae</taxon>
        <taxon>Paniceae</taxon>
        <taxon>Panicinae</taxon>
        <taxon>Panicum</taxon>
        <taxon>Panicum sect. Panicum</taxon>
    </lineage>
</organism>
<name>A0A2S3H9W4_9POAL</name>
<keyword evidence="12" id="KW-0539">Nucleus</keyword>
<keyword evidence="4" id="KW-0812">Transmembrane</keyword>
<comment type="pathway">
    <text evidence="3">Protein modification; protein ubiquitination.</text>
</comment>
<evidence type="ECO:0000256" key="6">
    <source>
        <dbReference type="ARBA" id="ARBA00022771"/>
    </source>
</evidence>
<gene>
    <name evidence="20" type="ORF">PAHAL_3G190700</name>
</gene>
<sequence>MATPMAGEGPIAAAIPRSPPQPAAGGGGGGGSAAEAPVLIFVYFHKAIRAELERMHAAAVRLATTGPAAGAGGGGVAALEARCRFLFAVYRHHCHAEDALDVQSDDAIRRELASCTGAIQTSLAQHMSKEEEQVFPLLIKKFSHEEQANLVWQFLCSIPVNMMADFLPWISASVSPDENQDIFDCLRKIVPEEKLLQEIVFAWIGGNSLRTIAQDFSDPYLKGSFTCEYSCDQTDKHGCTLEHSKIGKRKSTESSELVVHPIDEILYWHNAIRRELSDIAEEAKRIQQSGDFSDIGGFNMRLQFVADVCIFHSIAEDQVIFPAVDSELSFAQEHAEEERRFNKFRSLIEQIQIAGARSTVVDFYSELCSQADEIMQKIERHFSDEETKVLPKARINFSPEKQRELLYKSLCVMPLKLLEHVLPWFVAKLNDAEAVSFLQNMRLGAPSSETSLVNLLSGWACKGRLEDTSSPGKFICLASGTASCALDGNDSKTCQSFCPCYPSNNGVFSRPVKRASHGESSTNINRSHCSQSAGTQASPSNNRTCCIPRLRVESSYLGVNSFTPAKSFRSLPYNYSAPSLYSSLFSWETDTTFSGPDNICRPIDTIFKFHKAIRKDLEFLDVESGKLIDGNESCLRQFIGRFRLLWGLYRAHSNAEDEIVFPALESKETLHNVSHSYTLDHKQEEELFQDISTVLSELSQLHESLSHPVGVEAGTDHTSNNEIDWARKRNELLTKLQGLCKSIRVTLSNHVHREELELWPLFDKHFSVDEQDKIIGRIIGTTGAEVLQSMLPWVTSALSLEEQNKMLDTWKQATKNTMFDEWLNEWWKGPSTSSDPSDNASTPSEESHFQENLEQNDQMFRPGWKDIFRMNQSELEAEIRKVSRDSTLDPRRKAYLLQNLMTSRWIAAQQKSEPDAEEHNGCTRLPGCLPSYRDPEKQIFGCEHYKRNCKLVAACCNKLFTCRFCHDKVSDHTMDRKAVVEMMCMLCLNVQPVGPNCQTPSCNGLSMAKYYCSICKFFDDERSIYHCPFCNLCRLGNGLGTDFFHCMKCNCCLGIKMLEHKCREKMLEMNCPICCDFLFTSSAPVKGLPCGHFMHSACFQAYTCTHYTCPICCKSLGDMTVYFGMLDGLLAAEQLPEEYQDRCQDILCNDCERKGRSRFHWLYHKCGFCGSYNTRVIKTDTVECSTSN</sequence>
<dbReference type="PROSITE" id="PS51270">
    <property type="entry name" value="ZF_CTCHY"/>
    <property type="match status" value="1"/>
</dbReference>
<reference evidence="20" key="1">
    <citation type="submission" date="2018-04" db="EMBL/GenBank/DDBJ databases">
        <title>WGS assembly of Panicum hallii.</title>
        <authorList>
            <person name="Lovell J."/>
            <person name="Jenkins J."/>
            <person name="Lowry D."/>
            <person name="Mamidi S."/>
            <person name="Sreedasyam A."/>
            <person name="Weng X."/>
            <person name="Barry K."/>
            <person name="Bonette J."/>
            <person name="Campitelli B."/>
            <person name="Daum C."/>
            <person name="Gordon S."/>
            <person name="Gould B."/>
            <person name="Lipzen A."/>
            <person name="Macqueen A."/>
            <person name="Palacio-Mejia J."/>
            <person name="Plott C."/>
            <person name="Shakirov E."/>
            <person name="Shu S."/>
            <person name="Yoshinaga Y."/>
            <person name="Zane M."/>
            <person name="Rokhsar D."/>
            <person name="Grimwood J."/>
            <person name="Schmutz J."/>
            <person name="Juenger T."/>
        </authorList>
    </citation>
    <scope>NUCLEOTIDE SEQUENCE [LARGE SCALE GENOMIC DNA]</scope>
    <source>
        <strain evidence="20">FIL2</strain>
    </source>
</reference>
<comment type="function">
    <text evidence="13">Probable E3 ubiquitin-protein ligase that may regulate the response to iron deficiency and thus contributes to iron homeostasis.</text>
</comment>
<dbReference type="PROSITE" id="PS51266">
    <property type="entry name" value="ZF_CHY"/>
    <property type="match status" value="1"/>
</dbReference>
<dbReference type="GO" id="GO:0008270">
    <property type="term" value="F:zinc ion binding"/>
    <property type="evidence" value="ECO:0007669"/>
    <property type="project" value="UniProtKB-KW"/>
</dbReference>
<dbReference type="GO" id="GO:0016567">
    <property type="term" value="P:protein ubiquitination"/>
    <property type="evidence" value="ECO:0007669"/>
    <property type="project" value="TreeGrafter"/>
</dbReference>
<dbReference type="Pfam" id="PF01814">
    <property type="entry name" value="Hemerythrin"/>
    <property type="match status" value="2"/>
</dbReference>
<feature type="compositionally biased region" description="Polar residues" evidence="16">
    <location>
        <begin position="518"/>
        <end position="541"/>
    </location>
</feature>
<dbReference type="Gene3D" id="3.30.40.10">
    <property type="entry name" value="Zinc/RING finger domain, C3HC4 (zinc finger)"/>
    <property type="match status" value="1"/>
</dbReference>
<dbReference type="Pfam" id="PF14599">
    <property type="entry name" value="zinc_ribbon_6"/>
    <property type="match status" value="1"/>
</dbReference>
<accession>A0A2S3H9W4</accession>
<dbReference type="SUPFAM" id="SSF161245">
    <property type="entry name" value="Zinc hairpin stack"/>
    <property type="match status" value="1"/>
</dbReference>
<proteinExistence type="predicted"/>
<evidence type="ECO:0000256" key="8">
    <source>
        <dbReference type="ARBA" id="ARBA00022833"/>
    </source>
</evidence>
<keyword evidence="7" id="KW-0833">Ubl conjugation pathway</keyword>
<dbReference type="InterPro" id="IPR017921">
    <property type="entry name" value="Znf_CTCHY"/>
</dbReference>
<dbReference type="GO" id="GO:0005634">
    <property type="term" value="C:nucleus"/>
    <property type="evidence" value="ECO:0007669"/>
    <property type="project" value="UniProtKB-SubCell"/>
</dbReference>
<dbReference type="InterPro" id="IPR013083">
    <property type="entry name" value="Znf_RING/FYVE/PHD"/>
</dbReference>
<keyword evidence="9" id="KW-1133">Transmembrane helix</keyword>
<evidence type="ECO:0000256" key="14">
    <source>
        <dbReference type="ARBA" id="ARBA00063786"/>
    </source>
</evidence>
<dbReference type="Gene3D" id="2.20.28.10">
    <property type="match status" value="1"/>
</dbReference>
<feature type="domain" description="CTCHY-type" evidence="19">
    <location>
        <begin position="1007"/>
        <end position="1070"/>
    </location>
</feature>
<evidence type="ECO:0008006" key="21">
    <source>
        <dbReference type="Google" id="ProtNLM"/>
    </source>
</evidence>
<dbReference type="PANTHER" id="PTHR21319:SF31">
    <property type="entry name" value="OS05G0551000 PROTEIN"/>
    <property type="match status" value="1"/>
</dbReference>
<evidence type="ECO:0000259" key="18">
    <source>
        <dbReference type="PROSITE" id="PS51266"/>
    </source>
</evidence>
<dbReference type="FunFam" id="3.30.40.10:FF:000208">
    <property type="entry name" value="Zinc finger protein-related isoform 1"/>
    <property type="match status" value="1"/>
</dbReference>
<dbReference type="GO" id="GO:0061630">
    <property type="term" value="F:ubiquitin protein ligase activity"/>
    <property type="evidence" value="ECO:0007669"/>
    <property type="project" value="UniProtKB-ARBA"/>
</dbReference>
<dbReference type="FunFam" id="1.20.120.520:FF:000009">
    <property type="entry name" value="Zinc finger protein BRUTUS"/>
    <property type="match status" value="1"/>
</dbReference>
<evidence type="ECO:0000256" key="16">
    <source>
        <dbReference type="SAM" id="MobiDB-lite"/>
    </source>
</evidence>
<feature type="region of interest" description="Disordered" evidence="16">
    <location>
        <begin position="1"/>
        <end position="29"/>
    </location>
</feature>
<protein>
    <recommendedName>
        <fullName evidence="21">CHY-type domain-containing protein</fullName>
    </recommendedName>
</protein>
<dbReference type="InterPro" id="IPR039512">
    <property type="entry name" value="RCHY1_zinc-ribbon"/>
</dbReference>
<dbReference type="Gene3D" id="1.20.120.520">
    <property type="entry name" value="nmb1532 protein domain like"/>
    <property type="match status" value="4"/>
</dbReference>
<dbReference type="PANTHER" id="PTHR21319">
    <property type="entry name" value="RING FINGER AND CHY ZINC FINGER DOMAIN-CONTAINING PROTEIN 1"/>
    <property type="match status" value="1"/>
</dbReference>
<evidence type="ECO:0000256" key="7">
    <source>
        <dbReference type="ARBA" id="ARBA00022786"/>
    </source>
</evidence>
<keyword evidence="11" id="KW-0472">Membrane</keyword>
<evidence type="ECO:0000256" key="11">
    <source>
        <dbReference type="ARBA" id="ARBA00023136"/>
    </source>
</evidence>
<evidence type="ECO:0000256" key="2">
    <source>
        <dbReference type="ARBA" id="ARBA00004167"/>
    </source>
</evidence>
<evidence type="ECO:0000256" key="1">
    <source>
        <dbReference type="ARBA" id="ARBA00004123"/>
    </source>
</evidence>
<keyword evidence="8" id="KW-0862">Zinc</keyword>
<dbReference type="Gramene" id="PAN18271">
    <property type="protein sequence ID" value="PAN18271"/>
    <property type="gene ID" value="PAHAL_3G190700"/>
</dbReference>
<dbReference type="GO" id="GO:0016020">
    <property type="term" value="C:membrane"/>
    <property type="evidence" value="ECO:0007669"/>
    <property type="project" value="UniProtKB-SubCell"/>
</dbReference>
<dbReference type="Pfam" id="PF05495">
    <property type="entry name" value="zf-CHY"/>
    <property type="match status" value="1"/>
</dbReference>
<comment type="subcellular location">
    <subcellularLocation>
        <location evidence="2">Membrane</location>
        <topology evidence="2">Single-pass membrane protein</topology>
    </subcellularLocation>
    <subcellularLocation>
        <location evidence="1">Nucleus</location>
    </subcellularLocation>
</comment>
<evidence type="ECO:0000259" key="17">
    <source>
        <dbReference type="PROSITE" id="PS50089"/>
    </source>
</evidence>
<comment type="subunit">
    <text evidence="14">Binds zinc and iron ions.</text>
</comment>
<feature type="region of interest" description="Disordered" evidence="16">
    <location>
        <begin position="517"/>
        <end position="541"/>
    </location>
</feature>
<dbReference type="Proteomes" id="UP000243499">
    <property type="component" value="Chromosome 3"/>
</dbReference>
<feature type="domain" description="CHY-type" evidence="18">
    <location>
        <begin position="935"/>
        <end position="1004"/>
    </location>
</feature>
<evidence type="ECO:0000256" key="12">
    <source>
        <dbReference type="ARBA" id="ARBA00023242"/>
    </source>
</evidence>
<evidence type="ECO:0000256" key="10">
    <source>
        <dbReference type="ARBA" id="ARBA00023004"/>
    </source>
</evidence>
<dbReference type="PROSITE" id="PS50089">
    <property type="entry name" value="ZF_RING_2"/>
    <property type="match status" value="1"/>
</dbReference>
<dbReference type="AlphaFoldDB" id="A0A2S3H9W4"/>
<keyword evidence="10" id="KW-0408">Iron</keyword>
<feature type="region of interest" description="Disordered" evidence="16">
    <location>
        <begin position="830"/>
        <end position="851"/>
    </location>
</feature>
<evidence type="ECO:0000256" key="5">
    <source>
        <dbReference type="ARBA" id="ARBA00022723"/>
    </source>
</evidence>
<dbReference type="CDD" id="cd12108">
    <property type="entry name" value="Hr-like"/>
    <property type="match status" value="3"/>
</dbReference>
<dbReference type="InterPro" id="IPR037275">
    <property type="entry name" value="Znf_CTCHY_sf"/>
</dbReference>
<dbReference type="CDD" id="cd16464">
    <property type="entry name" value="RING-H2_Pirh2-like"/>
    <property type="match status" value="1"/>
</dbReference>
<dbReference type="GO" id="GO:0006511">
    <property type="term" value="P:ubiquitin-dependent protein catabolic process"/>
    <property type="evidence" value="ECO:0007669"/>
    <property type="project" value="TreeGrafter"/>
</dbReference>
<evidence type="ECO:0000256" key="4">
    <source>
        <dbReference type="ARBA" id="ARBA00022692"/>
    </source>
</evidence>
<dbReference type="InterPro" id="IPR037274">
    <property type="entry name" value="Znf_CHY_sf"/>
</dbReference>
<dbReference type="GO" id="GO:0098711">
    <property type="term" value="P:iron ion import across plasma membrane"/>
    <property type="evidence" value="ECO:0007669"/>
    <property type="project" value="UniProtKB-ARBA"/>
</dbReference>
<evidence type="ECO:0000313" key="20">
    <source>
        <dbReference type="EMBL" id="PAN18271.1"/>
    </source>
</evidence>
<keyword evidence="5" id="KW-0479">Metal-binding</keyword>
<dbReference type="SUPFAM" id="SSF161219">
    <property type="entry name" value="CHY zinc finger-like"/>
    <property type="match status" value="1"/>
</dbReference>
<keyword evidence="6 15" id="KW-0863">Zinc-finger</keyword>
<evidence type="ECO:0000256" key="9">
    <source>
        <dbReference type="ARBA" id="ARBA00022989"/>
    </source>
</evidence>
<dbReference type="InterPro" id="IPR012312">
    <property type="entry name" value="Hemerythrin-like"/>
</dbReference>
<dbReference type="GO" id="GO:0034756">
    <property type="term" value="P:regulation of iron ion transport"/>
    <property type="evidence" value="ECO:0007669"/>
    <property type="project" value="UniProtKB-ARBA"/>
</dbReference>
<dbReference type="EMBL" id="CM008048">
    <property type="protein sequence ID" value="PAN18271.1"/>
    <property type="molecule type" value="Genomic_DNA"/>
</dbReference>
<dbReference type="SMART" id="SM00184">
    <property type="entry name" value="RING"/>
    <property type="match status" value="1"/>
</dbReference>
<dbReference type="InterPro" id="IPR008913">
    <property type="entry name" value="Znf_CHY"/>
</dbReference>
<evidence type="ECO:0000256" key="13">
    <source>
        <dbReference type="ARBA" id="ARBA00053847"/>
    </source>
</evidence>
<feature type="compositionally biased region" description="Polar residues" evidence="16">
    <location>
        <begin position="830"/>
        <end position="844"/>
    </location>
</feature>
<evidence type="ECO:0000259" key="19">
    <source>
        <dbReference type="PROSITE" id="PS51270"/>
    </source>
</evidence>
<feature type="domain" description="RING-type" evidence="17">
    <location>
        <begin position="1071"/>
        <end position="1112"/>
    </location>
</feature>
<dbReference type="SUPFAM" id="SSF57850">
    <property type="entry name" value="RING/U-box"/>
    <property type="match status" value="1"/>
</dbReference>
<evidence type="ECO:0000256" key="3">
    <source>
        <dbReference type="ARBA" id="ARBA00004906"/>
    </source>
</evidence>
<evidence type="ECO:0000256" key="15">
    <source>
        <dbReference type="PROSITE-ProRule" id="PRU00601"/>
    </source>
</evidence>
<dbReference type="InterPro" id="IPR001841">
    <property type="entry name" value="Znf_RING"/>
</dbReference>